<feature type="domain" description="EIF2B subunit epsilon/gamma LbH" evidence="12">
    <location>
        <begin position="382"/>
        <end position="461"/>
    </location>
</feature>
<dbReference type="PANTHER" id="PTHR45989:SF1">
    <property type="entry name" value="TRANSLATION INITIATION FACTOR EIF-2B SUBUNIT GAMMA"/>
    <property type="match status" value="1"/>
</dbReference>
<evidence type="ECO:0000313" key="14">
    <source>
        <dbReference type="Proteomes" id="UP000307440"/>
    </source>
</evidence>
<dbReference type="InterPro" id="IPR051960">
    <property type="entry name" value="eIF2B_gamma"/>
</dbReference>
<dbReference type="Gene3D" id="2.160.10.10">
    <property type="entry name" value="Hexapeptide repeat proteins"/>
    <property type="match status" value="1"/>
</dbReference>
<keyword evidence="3" id="KW-0963">Cytoplasm</keyword>
<dbReference type="CDD" id="cd04652">
    <property type="entry name" value="LbH_eIF2B_gamma_C"/>
    <property type="match status" value="1"/>
</dbReference>
<gene>
    <name evidence="13" type="ORF">FA15DRAFT_514539</name>
</gene>
<dbReference type="Pfam" id="PF00483">
    <property type="entry name" value="NTP_transferase"/>
    <property type="match status" value="1"/>
</dbReference>
<evidence type="ECO:0000256" key="4">
    <source>
        <dbReference type="ARBA" id="ARBA00022540"/>
    </source>
</evidence>
<evidence type="ECO:0000256" key="8">
    <source>
        <dbReference type="ARBA" id="ARBA00045373"/>
    </source>
</evidence>
<dbReference type="CDD" id="cd04198">
    <property type="entry name" value="eIF-2B_gamma_N"/>
    <property type="match status" value="1"/>
</dbReference>
<protein>
    <recommendedName>
        <fullName evidence="6">Translation initiation factor eIF2B subunit gamma</fullName>
    </recommendedName>
    <alternativeName>
        <fullName evidence="7">eIF2B GDP-GTP exchange factor subunit gamma</fullName>
    </alternativeName>
</protein>
<evidence type="ECO:0000256" key="3">
    <source>
        <dbReference type="ARBA" id="ARBA00022490"/>
    </source>
</evidence>
<dbReference type="SUPFAM" id="SSF53448">
    <property type="entry name" value="Nucleotide-diphospho-sugar transferases"/>
    <property type="match status" value="1"/>
</dbReference>
<comment type="function">
    <text evidence="8">Acts as a component of the translation initiation factor 2B (eIF2B) complex, which catalyzes the exchange of GDP for GTP on the eukaryotic initiation factor 2 (eIF2) complex gamma subunit. Its guanine nucleotide exchange factor activity is repressed when bound to eIF2 complex phosphorylated on the alpha subunit, thereby limiting the amount of methionyl-initiator methionine tRNA available to the ribosome and consequently global translation is repressed.</text>
</comment>
<dbReference type="AlphaFoldDB" id="A0A5C3KQE4"/>
<feature type="region of interest" description="Disordered" evidence="10">
    <location>
        <begin position="485"/>
        <end position="506"/>
    </location>
</feature>
<evidence type="ECO:0000259" key="12">
    <source>
        <dbReference type="Pfam" id="PF25084"/>
    </source>
</evidence>
<dbReference type="InterPro" id="IPR056764">
    <property type="entry name" value="LbH_EIF2B3/5"/>
</dbReference>
<proteinExistence type="inferred from homology"/>
<comment type="similarity">
    <text evidence="2">Belongs to the eIF-2B gamma/epsilon subunits family.</text>
</comment>
<dbReference type="Gene3D" id="3.90.550.10">
    <property type="entry name" value="Spore Coat Polysaccharide Biosynthesis Protein SpsA, Chain A"/>
    <property type="match status" value="1"/>
</dbReference>
<sequence length="506" mass="55463">MDIDNVEPASTKREFLAVLVAGFGNGLLPLTSDHGDDPCPKALLPVANKPLIEYVLSWLEQSGITDVLLICPAIHHPALYHHIHSDVSSSPLRIDLQTYEETQESPAGTCELLRHFANRITEDFVVVPCDFIAPPDLPLSELLNKFRVECTLNDTLVTTCWLPAHTPEKNILSDEWGPSPSPPPIVWDKATSTLLHVDTPDDLDRNGEELELNMGLVSRFPRTKLSSSFIDSHVYICQKKLLPILQQQKKLESFREDFLPWLCKNQYKQTDLNGDGKANETLPHTIVSQSPALEHSTSIQTTSISVATEDQILATKDEDNAEPATDIAASPKPNKVSIVTHRSDAGQALRINTIYNFLEVNRHFLTSVSYALPTDPKNRSLIDQKAAISVDTIIGESTQVSEKTNIKKSVIGKHCVIGKFVKISGCVLLDHCMVEDGAKLDGCILGKSTKVGAKAELVRCISAAGFEVSSGDILKGEKLVISDWTADPKSEDESGGETTDDSDDSE</sequence>
<evidence type="ECO:0000256" key="6">
    <source>
        <dbReference type="ARBA" id="ARBA00044196"/>
    </source>
</evidence>
<accession>A0A5C3KQE4</accession>
<evidence type="ECO:0000256" key="1">
    <source>
        <dbReference type="ARBA" id="ARBA00004514"/>
    </source>
</evidence>
<dbReference type="STRING" id="230819.A0A5C3KQE4"/>
<dbReference type="GO" id="GO:0003743">
    <property type="term" value="F:translation initiation factor activity"/>
    <property type="evidence" value="ECO:0007669"/>
    <property type="project" value="UniProtKB-KW"/>
</dbReference>
<reference evidence="13 14" key="1">
    <citation type="journal article" date="2019" name="Nat. Ecol. Evol.">
        <title>Megaphylogeny resolves global patterns of mushroom evolution.</title>
        <authorList>
            <person name="Varga T."/>
            <person name="Krizsan K."/>
            <person name="Foldi C."/>
            <person name="Dima B."/>
            <person name="Sanchez-Garcia M."/>
            <person name="Sanchez-Ramirez S."/>
            <person name="Szollosi G.J."/>
            <person name="Szarkandi J.G."/>
            <person name="Papp V."/>
            <person name="Albert L."/>
            <person name="Andreopoulos W."/>
            <person name="Angelini C."/>
            <person name="Antonin V."/>
            <person name="Barry K.W."/>
            <person name="Bougher N.L."/>
            <person name="Buchanan P."/>
            <person name="Buyck B."/>
            <person name="Bense V."/>
            <person name="Catcheside P."/>
            <person name="Chovatia M."/>
            <person name="Cooper J."/>
            <person name="Damon W."/>
            <person name="Desjardin D."/>
            <person name="Finy P."/>
            <person name="Geml J."/>
            <person name="Haridas S."/>
            <person name="Hughes K."/>
            <person name="Justo A."/>
            <person name="Karasinski D."/>
            <person name="Kautmanova I."/>
            <person name="Kiss B."/>
            <person name="Kocsube S."/>
            <person name="Kotiranta H."/>
            <person name="LaButti K.M."/>
            <person name="Lechner B.E."/>
            <person name="Liimatainen K."/>
            <person name="Lipzen A."/>
            <person name="Lukacs Z."/>
            <person name="Mihaltcheva S."/>
            <person name="Morgado L.N."/>
            <person name="Niskanen T."/>
            <person name="Noordeloos M.E."/>
            <person name="Ohm R.A."/>
            <person name="Ortiz-Santana B."/>
            <person name="Ovrebo C."/>
            <person name="Racz N."/>
            <person name="Riley R."/>
            <person name="Savchenko A."/>
            <person name="Shiryaev A."/>
            <person name="Soop K."/>
            <person name="Spirin V."/>
            <person name="Szebenyi C."/>
            <person name="Tomsovsky M."/>
            <person name="Tulloss R.E."/>
            <person name="Uehling J."/>
            <person name="Grigoriev I.V."/>
            <person name="Vagvolgyi C."/>
            <person name="Papp T."/>
            <person name="Martin F.M."/>
            <person name="Miettinen O."/>
            <person name="Hibbett D.S."/>
            <person name="Nagy L.G."/>
        </authorList>
    </citation>
    <scope>NUCLEOTIDE SEQUENCE [LARGE SCALE GENOMIC DNA]</scope>
    <source>
        <strain evidence="13 14">CBS 121175</strain>
    </source>
</reference>
<name>A0A5C3KQE4_COPMA</name>
<comment type="subunit">
    <text evidence="9">Component of the translation initiation factor 2B (eIF2B) complex which is a heterodecamer of two sets of five different subunits: alpha, beta, gamma, delta and epsilon. Subunits alpha, beta and delta comprise a regulatory subcomplex and subunits epsilon and gamma comprise a catalytic subcomplex. Within the complex, the hexameric regulatory complex resides at the center, with the two heterodimeric catalytic subcomplexes bound on opposite sides.</text>
</comment>
<feature type="compositionally biased region" description="Acidic residues" evidence="10">
    <location>
        <begin position="493"/>
        <end position="506"/>
    </location>
</feature>
<dbReference type="OrthoDB" id="1733332at2759"/>
<feature type="domain" description="Nucleotidyl transferase" evidence="11">
    <location>
        <begin position="18"/>
        <end position="147"/>
    </location>
</feature>
<evidence type="ECO:0000256" key="2">
    <source>
        <dbReference type="ARBA" id="ARBA00007878"/>
    </source>
</evidence>
<dbReference type="Pfam" id="PF25084">
    <property type="entry name" value="LbH_EIF2B"/>
    <property type="match status" value="1"/>
</dbReference>
<keyword evidence="4" id="KW-0396">Initiation factor</keyword>
<dbReference type="InterPro" id="IPR005835">
    <property type="entry name" value="NTP_transferase_dom"/>
</dbReference>
<comment type="subcellular location">
    <subcellularLocation>
        <location evidence="1">Cytoplasm</location>
        <location evidence="1">Cytosol</location>
    </subcellularLocation>
</comment>
<dbReference type="GO" id="GO:0005851">
    <property type="term" value="C:eukaryotic translation initiation factor 2B complex"/>
    <property type="evidence" value="ECO:0007669"/>
    <property type="project" value="TreeGrafter"/>
</dbReference>
<dbReference type="GO" id="GO:0002183">
    <property type="term" value="P:cytoplasmic translational initiation"/>
    <property type="evidence" value="ECO:0007669"/>
    <property type="project" value="TreeGrafter"/>
</dbReference>
<evidence type="ECO:0000313" key="13">
    <source>
        <dbReference type="EMBL" id="TFK22604.1"/>
    </source>
</evidence>
<keyword evidence="13" id="KW-0808">Transferase</keyword>
<keyword evidence="14" id="KW-1185">Reference proteome</keyword>
<evidence type="ECO:0000256" key="10">
    <source>
        <dbReference type="SAM" id="MobiDB-lite"/>
    </source>
</evidence>
<evidence type="ECO:0000256" key="9">
    <source>
        <dbReference type="ARBA" id="ARBA00046432"/>
    </source>
</evidence>
<organism evidence="13 14">
    <name type="scientific">Coprinopsis marcescibilis</name>
    <name type="common">Agaric fungus</name>
    <name type="synonym">Psathyrella marcescibilis</name>
    <dbReference type="NCBI Taxonomy" id="230819"/>
    <lineage>
        <taxon>Eukaryota</taxon>
        <taxon>Fungi</taxon>
        <taxon>Dikarya</taxon>
        <taxon>Basidiomycota</taxon>
        <taxon>Agaricomycotina</taxon>
        <taxon>Agaricomycetes</taxon>
        <taxon>Agaricomycetidae</taxon>
        <taxon>Agaricales</taxon>
        <taxon>Agaricineae</taxon>
        <taxon>Psathyrellaceae</taxon>
        <taxon>Coprinopsis</taxon>
    </lineage>
</organism>
<evidence type="ECO:0000259" key="11">
    <source>
        <dbReference type="Pfam" id="PF00483"/>
    </source>
</evidence>
<evidence type="ECO:0000256" key="7">
    <source>
        <dbReference type="ARBA" id="ARBA00044229"/>
    </source>
</evidence>
<keyword evidence="5" id="KW-0648">Protein biosynthesis</keyword>
<dbReference type="PANTHER" id="PTHR45989">
    <property type="entry name" value="TRANSLATION INITIATION FACTOR EIF-2B SUBUNIT GAMMA"/>
    <property type="match status" value="1"/>
</dbReference>
<dbReference type="GO" id="GO:0005085">
    <property type="term" value="F:guanyl-nucleotide exchange factor activity"/>
    <property type="evidence" value="ECO:0007669"/>
    <property type="project" value="TreeGrafter"/>
</dbReference>
<evidence type="ECO:0000256" key="5">
    <source>
        <dbReference type="ARBA" id="ARBA00022917"/>
    </source>
</evidence>
<dbReference type="GO" id="GO:0016740">
    <property type="term" value="F:transferase activity"/>
    <property type="evidence" value="ECO:0007669"/>
    <property type="project" value="UniProtKB-KW"/>
</dbReference>
<dbReference type="GO" id="GO:0005829">
    <property type="term" value="C:cytosol"/>
    <property type="evidence" value="ECO:0007669"/>
    <property type="project" value="UniProtKB-SubCell"/>
</dbReference>
<dbReference type="EMBL" id="ML210237">
    <property type="protein sequence ID" value="TFK22604.1"/>
    <property type="molecule type" value="Genomic_DNA"/>
</dbReference>
<dbReference type="Proteomes" id="UP000307440">
    <property type="component" value="Unassembled WGS sequence"/>
</dbReference>
<dbReference type="InterPro" id="IPR029044">
    <property type="entry name" value="Nucleotide-diphossugar_trans"/>
</dbReference>